<sequence length="244" mass="27367">MRIMLTTAAIILSAAAILWFQNERIEKKTGRSEDDCSSDRFCSYDELAGEYEEGEDYEIVKSRSGDDRWLVSAIHGGGIEETTSSLTEAIAGSSYPFYAFKGRLTSNNYSNLHITSTRFDEPQALKMVADTKFHISIHGASGDKLQTMIGGLDEELKQIVKQHLENKGFTVIEAPENLDGDHPDNYVNQTKTGQGVQIEITRAQRKAFYKDGDISYQSRKDSSNETEEFKAYVEAIQAAMKDYD</sequence>
<dbReference type="Gene3D" id="3.40.630.100">
    <property type="entry name" value="Poly-gamma-glutamate hydrolase, zinc-binding motif"/>
    <property type="match status" value="1"/>
</dbReference>
<dbReference type="OrthoDB" id="7721587at2"/>
<reference evidence="1 2" key="1">
    <citation type="submission" date="2018-01" db="EMBL/GenBank/DDBJ databases">
        <title>The whole genome sequencing and assembly of Halobacillus litoralis ERB031 strain.</title>
        <authorList>
            <person name="Lee S.-J."/>
            <person name="Park M.-K."/>
            <person name="Kim J.-Y."/>
            <person name="Lee Y.-J."/>
            <person name="Yi H."/>
            <person name="Bahn Y.-S."/>
            <person name="Kim J.F."/>
            <person name="Lee D.-W."/>
        </authorList>
    </citation>
    <scope>NUCLEOTIDE SEQUENCE [LARGE SCALE GENOMIC DNA]</scope>
    <source>
        <strain evidence="1 2">ERB 031</strain>
    </source>
</reference>
<evidence type="ECO:0000313" key="2">
    <source>
        <dbReference type="Proteomes" id="UP000287756"/>
    </source>
</evidence>
<dbReference type="RefSeq" id="WP_128524382.1">
    <property type="nucleotide sequence ID" value="NZ_CANLVY010000002.1"/>
</dbReference>
<dbReference type="EMBL" id="CP026118">
    <property type="protein sequence ID" value="QAS52098.1"/>
    <property type="molecule type" value="Genomic_DNA"/>
</dbReference>
<dbReference type="KEGG" id="hli:HLI_07605"/>
<evidence type="ECO:0008006" key="3">
    <source>
        <dbReference type="Google" id="ProtNLM"/>
    </source>
</evidence>
<evidence type="ECO:0000313" key="1">
    <source>
        <dbReference type="EMBL" id="QAS52098.1"/>
    </source>
</evidence>
<gene>
    <name evidence="1" type="ORF">HLI_07605</name>
</gene>
<dbReference type="InterPro" id="IPR008585">
    <property type="entry name" value="Gamma_PGA_hydro"/>
</dbReference>
<dbReference type="Pfam" id="PF05908">
    <property type="entry name" value="Gamma_PGA_hydro"/>
    <property type="match status" value="1"/>
</dbReference>
<dbReference type="Proteomes" id="UP000287756">
    <property type="component" value="Chromosome"/>
</dbReference>
<name>A0A410MBP1_9BACI</name>
<dbReference type="AlphaFoldDB" id="A0A410MBP1"/>
<organism evidence="1 2">
    <name type="scientific">Halobacillus litoralis</name>
    <dbReference type="NCBI Taxonomy" id="45668"/>
    <lineage>
        <taxon>Bacteria</taxon>
        <taxon>Bacillati</taxon>
        <taxon>Bacillota</taxon>
        <taxon>Bacilli</taxon>
        <taxon>Bacillales</taxon>
        <taxon>Bacillaceae</taxon>
        <taxon>Halobacillus</taxon>
    </lineage>
</organism>
<accession>A0A410MBP1</accession>
<dbReference type="InterPro" id="IPR038128">
    <property type="entry name" value="Gamma_PGA_hydro_sf"/>
</dbReference>
<proteinExistence type="predicted"/>
<protein>
    <recommendedName>
        <fullName evidence="3">Replication protein</fullName>
    </recommendedName>
</protein>